<dbReference type="PROSITE" id="PS50156">
    <property type="entry name" value="SSD"/>
    <property type="match status" value="1"/>
</dbReference>
<dbReference type="GO" id="GO:0005778">
    <property type="term" value="C:peroxisomal membrane"/>
    <property type="evidence" value="ECO:0007669"/>
    <property type="project" value="TreeGrafter"/>
</dbReference>
<dbReference type="Gene3D" id="3.90.770.10">
    <property type="entry name" value="3-hydroxy-3-methylglutaryl-coenzyme A Reductase, Chain A, domain 2"/>
    <property type="match status" value="1"/>
</dbReference>
<dbReference type="PROSITE" id="PS01192">
    <property type="entry name" value="HMG_COA_REDUCTASE_3"/>
    <property type="match status" value="1"/>
</dbReference>
<dbReference type="GeneID" id="29003949"/>
<name>A0A167JRE4_PHYB8</name>
<evidence type="ECO:0000256" key="2">
    <source>
        <dbReference type="ARBA" id="ARBA00005084"/>
    </source>
</evidence>
<dbReference type="GO" id="GO:0005789">
    <property type="term" value="C:endoplasmic reticulum membrane"/>
    <property type="evidence" value="ECO:0007669"/>
    <property type="project" value="UniProtKB-SubCell"/>
</dbReference>
<dbReference type="InterPro" id="IPR053958">
    <property type="entry name" value="HMGCR/SNAP/NPC1-like_SSD"/>
</dbReference>
<dbReference type="GO" id="GO:0006696">
    <property type="term" value="P:ergosterol biosynthetic process"/>
    <property type="evidence" value="ECO:0007669"/>
    <property type="project" value="TreeGrafter"/>
</dbReference>
<dbReference type="InterPro" id="IPR000731">
    <property type="entry name" value="SSD"/>
</dbReference>
<evidence type="ECO:0000256" key="7">
    <source>
        <dbReference type="ARBA" id="ARBA00022989"/>
    </source>
</evidence>
<dbReference type="PANTHER" id="PTHR10572:SF24">
    <property type="entry name" value="3-HYDROXY-3-METHYLGLUTARYL-COENZYME A REDUCTASE"/>
    <property type="match status" value="1"/>
</dbReference>
<dbReference type="InParanoid" id="A0A167JRE4"/>
<dbReference type="InterPro" id="IPR023074">
    <property type="entry name" value="HMG_CoA_Rdtase_cat_sf"/>
</dbReference>
<dbReference type="GO" id="GO:0004420">
    <property type="term" value="F:hydroxymethylglutaryl-CoA reductase (NADPH) activity"/>
    <property type="evidence" value="ECO:0007669"/>
    <property type="project" value="UniProtKB-EC"/>
</dbReference>
<evidence type="ECO:0000256" key="11">
    <source>
        <dbReference type="RuleBase" id="RU361219"/>
    </source>
</evidence>
<dbReference type="EMBL" id="KV441002">
    <property type="protein sequence ID" value="OAD66558.1"/>
    <property type="molecule type" value="Genomic_DNA"/>
</dbReference>
<comment type="similarity">
    <text evidence="3 11">Belongs to the HMG-CoA reductase family.</text>
</comment>
<dbReference type="PANTHER" id="PTHR10572">
    <property type="entry name" value="3-HYDROXY-3-METHYLGLUTARYL-COENZYME A REDUCTASE"/>
    <property type="match status" value="1"/>
</dbReference>
<evidence type="ECO:0000313" key="15">
    <source>
        <dbReference type="Proteomes" id="UP000077315"/>
    </source>
</evidence>
<accession>A0A167JRE4</accession>
<protein>
    <recommendedName>
        <fullName evidence="11">3-hydroxy-3-methylglutaryl coenzyme A reductase</fullName>
        <shortName evidence="11">HMG-CoA reductase</shortName>
        <ecNumber evidence="11">1.1.1.34</ecNumber>
    </recommendedName>
</protein>
<evidence type="ECO:0000256" key="3">
    <source>
        <dbReference type="ARBA" id="ARBA00007661"/>
    </source>
</evidence>
<dbReference type="CDD" id="cd00643">
    <property type="entry name" value="HMG-CoA_reductase_classI"/>
    <property type="match status" value="1"/>
</dbReference>
<keyword evidence="8 11" id="KW-0560">Oxidoreductase</keyword>
<dbReference type="RefSeq" id="XP_018284598.1">
    <property type="nucleotide sequence ID" value="XM_018443043.1"/>
</dbReference>
<feature type="transmembrane region" description="Helical" evidence="11">
    <location>
        <begin position="442"/>
        <end position="465"/>
    </location>
</feature>
<dbReference type="PRINTS" id="PR00071">
    <property type="entry name" value="HMGCOARDTASE"/>
</dbReference>
<feature type="domain" description="SSD" evidence="13">
    <location>
        <begin position="301"/>
        <end position="465"/>
    </location>
</feature>
<dbReference type="FunCoup" id="A0A167JRE4">
    <property type="interactions" value="218"/>
</dbReference>
<feature type="transmembrane region" description="Helical" evidence="11">
    <location>
        <begin position="358"/>
        <end position="376"/>
    </location>
</feature>
<evidence type="ECO:0000256" key="10">
    <source>
        <dbReference type="ARBA" id="ARBA00023180"/>
    </source>
</evidence>
<evidence type="ECO:0000313" key="14">
    <source>
        <dbReference type="EMBL" id="OAD66558.1"/>
    </source>
</evidence>
<dbReference type="InterPro" id="IPR009029">
    <property type="entry name" value="HMG_CoA_Rdtase_sub-bd_dom_sf"/>
</dbReference>
<dbReference type="PROSITE" id="PS00318">
    <property type="entry name" value="HMG_COA_REDUCTASE_2"/>
    <property type="match status" value="1"/>
</dbReference>
<organism evidence="14 15">
    <name type="scientific">Phycomyces blakesleeanus (strain ATCC 8743b / DSM 1359 / FGSC 10004 / NBRC 33097 / NRRL 1555)</name>
    <dbReference type="NCBI Taxonomy" id="763407"/>
    <lineage>
        <taxon>Eukaryota</taxon>
        <taxon>Fungi</taxon>
        <taxon>Fungi incertae sedis</taxon>
        <taxon>Mucoromycota</taxon>
        <taxon>Mucoromycotina</taxon>
        <taxon>Mucoromycetes</taxon>
        <taxon>Mucorales</taxon>
        <taxon>Phycomycetaceae</taxon>
        <taxon>Phycomyces</taxon>
    </lineage>
</organism>
<dbReference type="STRING" id="763407.A0A167JRE4"/>
<dbReference type="EC" id="1.1.1.34" evidence="11"/>
<keyword evidence="15" id="KW-1185">Reference proteome</keyword>
<dbReference type="Gene3D" id="1.10.3270.10">
    <property type="entry name" value="HMGR, N-terminal domain"/>
    <property type="match status" value="1"/>
</dbReference>
<dbReference type="OrthoDB" id="310654at2759"/>
<evidence type="ECO:0000256" key="8">
    <source>
        <dbReference type="ARBA" id="ARBA00023002"/>
    </source>
</evidence>
<comment type="subcellular location">
    <subcellularLocation>
        <location evidence="1 11">Endoplasmic reticulum membrane</location>
        <topology evidence="1 11">Multi-pass membrane protein</topology>
    </subcellularLocation>
</comment>
<dbReference type="Pfam" id="PF00368">
    <property type="entry name" value="HMG-CoA_red"/>
    <property type="match status" value="1"/>
</dbReference>
<dbReference type="SUPFAM" id="SSF56542">
    <property type="entry name" value="Substrate-binding domain of HMG-CoA reductase"/>
    <property type="match status" value="1"/>
</dbReference>
<dbReference type="InterPro" id="IPR023282">
    <property type="entry name" value="HMG_CoA_Rdtase_N"/>
</dbReference>
<dbReference type="InterPro" id="IPR009023">
    <property type="entry name" value="HMG_CoA_Rdtase_NAD(P)-bd_sf"/>
</dbReference>
<evidence type="ECO:0000259" key="13">
    <source>
        <dbReference type="PROSITE" id="PS50156"/>
    </source>
</evidence>
<dbReference type="GO" id="GO:0050661">
    <property type="term" value="F:NADP binding"/>
    <property type="evidence" value="ECO:0007669"/>
    <property type="project" value="InterPro"/>
</dbReference>
<evidence type="ECO:0000256" key="12">
    <source>
        <dbReference type="SAM" id="MobiDB-lite"/>
    </source>
</evidence>
<evidence type="ECO:0000256" key="9">
    <source>
        <dbReference type="ARBA" id="ARBA00023136"/>
    </source>
</evidence>
<feature type="transmembrane region" description="Helical" evidence="11">
    <location>
        <begin position="330"/>
        <end position="352"/>
    </location>
</feature>
<dbReference type="InterPro" id="IPR002202">
    <property type="entry name" value="HMG_CoA_Rdtase"/>
</dbReference>
<dbReference type="SUPFAM" id="SSF55035">
    <property type="entry name" value="NAD-binding domain of HMG-CoA reductase"/>
    <property type="match status" value="1"/>
</dbReference>
<keyword evidence="10" id="KW-0325">Glycoprotein</keyword>
<keyword evidence="6 11" id="KW-0521">NADP</keyword>
<dbReference type="AlphaFoldDB" id="A0A167JRE4"/>
<evidence type="ECO:0000256" key="5">
    <source>
        <dbReference type="ARBA" id="ARBA00022824"/>
    </source>
</evidence>
<dbReference type="UniPathway" id="UPA00058">
    <property type="reaction ID" value="UER00103"/>
</dbReference>
<dbReference type="InterPro" id="IPR004554">
    <property type="entry name" value="HMG_CoA_Rdtase_eu_arc"/>
</dbReference>
<dbReference type="PROSITE" id="PS50065">
    <property type="entry name" value="HMG_COA_REDUCTASE_4"/>
    <property type="match status" value="1"/>
</dbReference>
<proteinExistence type="inferred from homology"/>
<dbReference type="GO" id="GO:0008299">
    <property type="term" value="P:isoprenoid biosynthetic process"/>
    <property type="evidence" value="ECO:0007669"/>
    <property type="project" value="InterPro"/>
</dbReference>
<evidence type="ECO:0000256" key="6">
    <source>
        <dbReference type="ARBA" id="ARBA00022857"/>
    </source>
</evidence>
<dbReference type="FunFam" id="3.30.70.420:FF:000001">
    <property type="entry name" value="3-hydroxy-3-methylglutaryl coenzyme A reductase"/>
    <property type="match status" value="1"/>
</dbReference>
<evidence type="ECO:0000256" key="1">
    <source>
        <dbReference type="ARBA" id="ARBA00004477"/>
    </source>
</evidence>
<gene>
    <name evidence="14" type="primary">hmgR</name>
    <name evidence="14" type="ORF">PHYBLDRAFT_75000</name>
</gene>
<keyword evidence="5 11" id="KW-0256">Endoplasmic reticulum</keyword>
<keyword evidence="4 11" id="KW-0812">Transmembrane</keyword>
<comment type="catalytic activity">
    <reaction evidence="11">
        <text>(R)-mevalonate + 2 NADP(+) + CoA = (3S)-3-hydroxy-3-methylglutaryl-CoA + 2 NADPH + 2 H(+)</text>
        <dbReference type="Rhea" id="RHEA:15989"/>
        <dbReference type="ChEBI" id="CHEBI:15378"/>
        <dbReference type="ChEBI" id="CHEBI:36464"/>
        <dbReference type="ChEBI" id="CHEBI:43074"/>
        <dbReference type="ChEBI" id="CHEBI:57287"/>
        <dbReference type="ChEBI" id="CHEBI:57783"/>
        <dbReference type="ChEBI" id="CHEBI:58349"/>
        <dbReference type="EC" id="1.1.1.34"/>
    </reaction>
</comment>
<dbReference type="InterPro" id="IPR023076">
    <property type="entry name" value="HMG_CoA_Rdtase_CS"/>
</dbReference>
<reference evidence="15" key="1">
    <citation type="submission" date="2015-06" db="EMBL/GenBank/DDBJ databases">
        <title>Expansion of signal transduction pathways in fungi by whole-genome duplication.</title>
        <authorList>
            <consortium name="DOE Joint Genome Institute"/>
            <person name="Corrochano L.M."/>
            <person name="Kuo A."/>
            <person name="Marcet-Houben M."/>
            <person name="Polaino S."/>
            <person name="Salamov A."/>
            <person name="Villalobos J.M."/>
            <person name="Alvarez M.I."/>
            <person name="Avalos J."/>
            <person name="Benito E.P."/>
            <person name="Benoit I."/>
            <person name="Burger G."/>
            <person name="Camino L.P."/>
            <person name="Canovas D."/>
            <person name="Cerda-Olmedo E."/>
            <person name="Cheng J.-F."/>
            <person name="Dominguez A."/>
            <person name="Elias M."/>
            <person name="Eslava A.P."/>
            <person name="Glaser F."/>
            <person name="Grimwood J."/>
            <person name="Gutierrez G."/>
            <person name="Heitman J."/>
            <person name="Henrissat B."/>
            <person name="Iturriaga E.A."/>
            <person name="Lang B.F."/>
            <person name="Lavin J.L."/>
            <person name="Lee S."/>
            <person name="Li W."/>
            <person name="Lindquist E."/>
            <person name="Lopez-Garcia S."/>
            <person name="Luque E.M."/>
            <person name="Marcos A.T."/>
            <person name="Martin J."/>
            <person name="McCluskey K."/>
            <person name="Medina H.R."/>
            <person name="Miralles-Duran A."/>
            <person name="Miyazaki A."/>
            <person name="Munoz-Torres E."/>
            <person name="Oguiza J.A."/>
            <person name="Ohm R."/>
            <person name="Olmedo M."/>
            <person name="Orejas M."/>
            <person name="Ortiz-Castellanos L."/>
            <person name="Pisabarro A.G."/>
            <person name="Rodriguez-Romero J."/>
            <person name="Ruiz-Herrera J."/>
            <person name="Ruiz-Vazquez R."/>
            <person name="Sanz C."/>
            <person name="Schackwitz W."/>
            <person name="Schmutz J."/>
            <person name="Shahriari M."/>
            <person name="Shelest E."/>
            <person name="Silva-Franco F."/>
            <person name="Soanes D."/>
            <person name="Syed K."/>
            <person name="Tagua V.G."/>
            <person name="Talbot N.J."/>
            <person name="Thon M."/>
            <person name="De vries R.P."/>
            <person name="Wiebenga A."/>
            <person name="Yadav J.S."/>
            <person name="Braun E.L."/>
            <person name="Baker S."/>
            <person name="Garre V."/>
            <person name="Horwitz B."/>
            <person name="Torres-Martinez S."/>
            <person name="Idnurm A."/>
            <person name="Herrera-Estrella A."/>
            <person name="Gabaldon T."/>
            <person name="Grigoriev I.V."/>
        </authorList>
    </citation>
    <scope>NUCLEOTIDE SEQUENCE [LARGE SCALE GENOMIC DNA]</scope>
    <source>
        <strain evidence="15">NRRL 1555(-)</strain>
    </source>
</reference>
<keyword evidence="7 11" id="KW-1133">Transmembrane helix</keyword>
<dbReference type="Proteomes" id="UP000077315">
    <property type="component" value="Unassembled WGS sequence"/>
</dbReference>
<dbReference type="VEuPathDB" id="FungiDB:PHYBLDRAFT_75000"/>
<dbReference type="GO" id="GO:0015936">
    <property type="term" value="P:coenzyme A metabolic process"/>
    <property type="evidence" value="ECO:0007669"/>
    <property type="project" value="InterPro"/>
</dbReference>
<dbReference type="NCBIfam" id="TIGR00920">
    <property type="entry name" value="2A060605"/>
    <property type="match status" value="1"/>
</dbReference>
<evidence type="ECO:0000256" key="4">
    <source>
        <dbReference type="ARBA" id="ARBA00022692"/>
    </source>
</evidence>
<dbReference type="FunFam" id="1.10.3270.10:FF:000001">
    <property type="entry name" value="3-hydroxy-3-methylglutaryl coenzyme A reductase"/>
    <property type="match status" value="1"/>
</dbReference>
<dbReference type="FunFam" id="3.90.770.10:FF:000001">
    <property type="entry name" value="3-hydroxy-3-methylglutaryl coenzyme A reductase"/>
    <property type="match status" value="1"/>
</dbReference>
<feature type="compositionally biased region" description="Basic residues" evidence="12">
    <location>
        <begin position="700"/>
        <end position="721"/>
    </location>
</feature>
<comment type="pathway">
    <text evidence="2 11">Metabolic intermediate biosynthesis; (R)-mevalonate biosynthesis; (R)-mevalonate from acetyl-CoA: step 3/3.</text>
</comment>
<feature type="region of interest" description="Disordered" evidence="12">
    <location>
        <begin position="699"/>
        <end position="724"/>
    </location>
</feature>
<sequence length="1176" mass="127887">MSLPNHSGSSAFKSFSYIVGTGIKRAAKLSTRNPIEMIVVVLILSSFSYFYLFNLARTSDIFSGTVTRLYPTSVYAPTKDHSFSVVDRTADSTIANNAVKVHLHQIVVSDPKHGVLSRQTLASVLRFQQMAENEIYVPDSTAVNRFAFNKDLCYKTTLPSSYSSHSSDSNSNSNLNSKTSPCFAHSPADIWQDEATLLADKNIRSTIEANLDTAKNVFGDLQLNATYASSVTLSYAFNTTGDYREHLADMWKHKVATLPPADLVSLSNIGQQENVFAWLFIVTRNVIFRVKELIDLADNIDIIVILVGYIMMIATFISLYVNMRAMGSRYTLATAVVFNGFFSFMLALLTVRALGVDVYPVVLAEAIPFLAVTIGFERPFKLTKRVFQFSKETPLTKQEIRTTIMRAVDTVALPIARDCFMEIIVLVLGAKSGISGLEEFCLLSAILLAYDFIIMFTWYTAVLALKLELLRIREINGISADDIKKGTKKSTGYIRRTVIKAFSDDHAAGANTANQKADGPIIGRVKLLMIVGFVVMHIFKFCSAFQSVGPQVNITEPSIAVVLDQLLEQHKASSQASLPLFVQVFPAMPFHVATVNKSFVPDAITRPLEALFDTYAVYIQHPVISKWLTIALFVSLFLNTYLFNVAKQPKQIVEQVNQDKKITNAIESTQQQHIEVTEKQKPTIQSPGPVVSSAVVMSPNHKRSHNHHHSHSHSHNHHSNHHQSDIVRPIDECVALVRTPEMLNDEEVISLVENGKMASYALEKVLGDLQRAVGIRRALISRASITKTLEASALPLENYHYDKVMGACCENVIGYMPIPVGVAGPMNIDGDLIHIPMATTEGCLVASTARGCKAINAGGGASTIVIADGMTRGPCVEFPTILRAAACKLWIENEGNDIVTNAFNSTSRFARLRKLKIALAGKLVFIRFSTTTGDAMGMNMISKGCEKALSIITEHFPDMQIISLSGNYCTDKKPAAINWIEGRGKSVVTEAVIPGAIVEKVLKTTVAALVELNISKNLIGSAMAGSVGGFNAHAANILTAIYLATGQDPAQNVESSNCITLMKAVNDNKDLHISCTMPSIEVGTIGGGTILPPQQSMLDMLGVRGPHPTEPGKNAQRLARIICAAVMAGELSLCAALAAGHLVKAHMAHNRGTQAPTITSGPAPSTGTEPGTCIKS</sequence>
<keyword evidence="9 11" id="KW-0472">Membrane</keyword>
<dbReference type="PROSITE" id="PS00066">
    <property type="entry name" value="HMG_COA_REDUCTASE_1"/>
    <property type="match status" value="1"/>
</dbReference>
<dbReference type="NCBIfam" id="TIGR00533">
    <property type="entry name" value="HMG_CoA_R_NADP"/>
    <property type="match status" value="1"/>
</dbReference>
<dbReference type="Gene3D" id="3.30.70.420">
    <property type="entry name" value="Hydroxymethylglutaryl-CoA reductase, class I/II, NAD/NADP-binding domain"/>
    <property type="match status" value="1"/>
</dbReference>
<feature type="transmembrane region" description="Helical" evidence="11">
    <location>
        <begin position="302"/>
        <end position="323"/>
    </location>
</feature>
<feature type="region of interest" description="Disordered" evidence="12">
    <location>
        <begin position="1153"/>
        <end position="1176"/>
    </location>
</feature>
<dbReference type="Pfam" id="PF12349">
    <property type="entry name" value="Sterol-sensing"/>
    <property type="match status" value="1"/>
</dbReference>
<feature type="transmembrane region" description="Helical" evidence="11">
    <location>
        <begin position="34"/>
        <end position="53"/>
    </location>
</feature>
<dbReference type="InterPro" id="IPR004816">
    <property type="entry name" value="HMG_CoA_Rdtase_metazoan"/>
</dbReference>